<feature type="signal peptide" evidence="1">
    <location>
        <begin position="1"/>
        <end position="20"/>
    </location>
</feature>
<reference evidence="2 3" key="1">
    <citation type="submission" date="2019-01" db="EMBL/GenBank/DDBJ databases">
        <title>Lacunisphaera sp. strain TWA-58.</title>
        <authorList>
            <person name="Chen W.-M."/>
        </authorList>
    </citation>
    <scope>NUCLEOTIDE SEQUENCE [LARGE SCALE GENOMIC DNA]</scope>
    <source>
        <strain evidence="2 3">TWA-58</strain>
    </source>
</reference>
<gene>
    <name evidence="2" type="ORF">ESB00_10240</name>
</gene>
<evidence type="ECO:0000313" key="3">
    <source>
        <dbReference type="Proteomes" id="UP000290218"/>
    </source>
</evidence>
<evidence type="ECO:0000256" key="1">
    <source>
        <dbReference type="SAM" id="SignalP"/>
    </source>
</evidence>
<keyword evidence="3" id="KW-1185">Reference proteome</keyword>
<organism evidence="2 3">
    <name type="scientific">Oleiharenicola lentus</name>
    <dbReference type="NCBI Taxonomy" id="2508720"/>
    <lineage>
        <taxon>Bacteria</taxon>
        <taxon>Pseudomonadati</taxon>
        <taxon>Verrucomicrobiota</taxon>
        <taxon>Opitutia</taxon>
        <taxon>Opitutales</taxon>
        <taxon>Opitutaceae</taxon>
        <taxon>Oleiharenicola</taxon>
    </lineage>
</organism>
<keyword evidence="1" id="KW-0732">Signal</keyword>
<dbReference type="Proteomes" id="UP000290218">
    <property type="component" value="Unassembled WGS sequence"/>
</dbReference>
<accession>A0A4Q1CAV2</accession>
<proteinExistence type="predicted"/>
<evidence type="ECO:0008006" key="4">
    <source>
        <dbReference type="Google" id="ProtNLM"/>
    </source>
</evidence>
<dbReference type="AlphaFoldDB" id="A0A4Q1CAV2"/>
<comment type="caution">
    <text evidence="2">The sequence shown here is derived from an EMBL/GenBank/DDBJ whole genome shotgun (WGS) entry which is preliminary data.</text>
</comment>
<feature type="chain" id="PRO_5020298169" description="Heparin-sulfate lyase N-terminal domain-containing protein" evidence="1">
    <location>
        <begin position="21"/>
        <end position="638"/>
    </location>
</feature>
<sequence length="638" mass="72538">MKRLLSVIPFFSVLAVFAHAQPSTTGPVPVPPADFFADARRTTYVARANEVLQWYVDSIKPGEPATFNSGQIAAKLARREDAAACSARIIELMSRPQSADMFWMFPWTAISFLGRDQLTPEAKAAIRGQWKTYFPMRGDTENHWAMYYTSLFLMTELYPEDPADSWFNGKSSAENRAEAKAYLIHWMDLATTIGQGEFNPTHYIGEYAIPMLYLATWAKDPEMKIRGRMKLDWLLADLAENTLDGVLRGPNARTDDTSVIQRWLALSSYFSWQCFGNTPPPPSYGGFGVWFAVAAANYEVPEVIHRIAVDRQEDFLQRDLKRSRRRWRYSDELMALVYKTNYVRRDYAVGSYQGGMTDPIQAHVWDVTWSVPDPRGIHNTMFSAHPYASARAMQMYFTELPDHMLELLASQGKPSYDVPDKILGCSPYEQVFQDLDTVIALYDIPADDRYPRVNGFFSKDLVNVSDDKQSGWIFAQGGNTYLAYRPLAPFHWENLLGYKQLPSTSGYKWERVDRGEKGDRLLVSPHGKNGTIVQAASAGEFKDFAAFQDAIRALPLEFTLTPVPSVKMRTLRGREVSFAYGQAPRVNGKKVDYAKWKLFEGPHLNADRGSRKLTITHGRLERMLDFNTLTITDRVRGN</sequence>
<name>A0A4Q1CAV2_9BACT</name>
<evidence type="ECO:0000313" key="2">
    <source>
        <dbReference type="EMBL" id="RXK56227.1"/>
    </source>
</evidence>
<dbReference type="RefSeq" id="WP_129047593.1">
    <property type="nucleotide sequence ID" value="NZ_SDHX01000001.1"/>
</dbReference>
<dbReference type="OrthoDB" id="2632840at2"/>
<dbReference type="EMBL" id="SDHX01000001">
    <property type="protein sequence ID" value="RXK56227.1"/>
    <property type="molecule type" value="Genomic_DNA"/>
</dbReference>
<protein>
    <recommendedName>
        <fullName evidence="4">Heparin-sulfate lyase N-terminal domain-containing protein</fullName>
    </recommendedName>
</protein>